<dbReference type="Proteomes" id="UP000444980">
    <property type="component" value="Unassembled WGS sequence"/>
</dbReference>
<evidence type="ECO:0000313" key="2">
    <source>
        <dbReference type="Proteomes" id="UP000444980"/>
    </source>
</evidence>
<evidence type="ECO:0000313" key="1">
    <source>
        <dbReference type="EMBL" id="GED96903.1"/>
    </source>
</evidence>
<name>A0A7I9UVC2_9ACTN</name>
<dbReference type="AlphaFoldDB" id="A0A7I9UVC2"/>
<accession>A0A7I9UVC2</accession>
<proteinExistence type="predicted"/>
<organism evidence="1 2">
    <name type="scientific">Gordonia crocea</name>
    <dbReference type="NCBI Taxonomy" id="589162"/>
    <lineage>
        <taxon>Bacteria</taxon>
        <taxon>Bacillati</taxon>
        <taxon>Actinomycetota</taxon>
        <taxon>Actinomycetes</taxon>
        <taxon>Mycobacteriales</taxon>
        <taxon>Gordoniaceae</taxon>
        <taxon>Gordonia</taxon>
    </lineage>
</organism>
<comment type="caution">
    <text evidence="1">The sequence shown here is derived from an EMBL/GenBank/DDBJ whole genome shotgun (WGS) entry which is preliminary data.</text>
</comment>
<keyword evidence="2" id="KW-1185">Reference proteome</keyword>
<reference evidence="2" key="1">
    <citation type="submission" date="2019-06" db="EMBL/GenBank/DDBJ databases">
        <title>Gordonia isolated from sludge of a wastewater treatment plant.</title>
        <authorList>
            <person name="Tamura T."/>
            <person name="Aoyama K."/>
            <person name="Kang Y."/>
            <person name="Saito S."/>
            <person name="Akiyama N."/>
            <person name="Yazawa K."/>
            <person name="Gonoi T."/>
            <person name="Mikami Y."/>
        </authorList>
    </citation>
    <scope>NUCLEOTIDE SEQUENCE [LARGE SCALE GENOMIC DNA]</scope>
    <source>
        <strain evidence="2">NBRC 107697</strain>
    </source>
</reference>
<protein>
    <submittedName>
        <fullName evidence="1">Uncharacterized protein</fullName>
    </submittedName>
</protein>
<dbReference type="EMBL" id="BJOU01000001">
    <property type="protein sequence ID" value="GED96903.1"/>
    <property type="molecule type" value="Genomic_DNA"/>
</dbReference>
<gene>
    <name evidence="1" type="ORF">nbrc107697_09420</name>
</gene>
<sequence length="79" mass="8737">MTDVSENEIVEDVKKDVEQVVGESKRKYVDNGWPFPDGDHAVSEFAADLAGALSPFGATQFPLPQDELLYINPRTIINT</sequence>